<dbReference type="FunFam" id="3.40.50.2000:FF:000032">
    <property type="entry name" value="3-deoxy-D-manno-octulosonic acid transferase"/>
    <property type="match status" value="1"/>
</dbReference>
<evidence type="ECO:0000259" key="14">
    <source>
        <dbReference type="Pfam" id="PF04413"/>
    </source>
</evidence>
<dbReference type="SUPFAM" id="SSF53756">
    <property type="entry name" value="UDP-Glycosyltransferase/glycogen phosphorylase"/>
    <property type="match status" value="1"/>
</dbReference>
<sequence>MNRTIYTVIFYLASPLIWFYFIWRAIKAPEYREGFLQRLGVLSKVEQRGIIVHCASVGETRAAIPLIKQLIADYPQLPITITNTTPTGKKVIEEVFGQKAFCQEVSGKSVGEKQASGKRADETQIQQVYLPIDWPGSCQRFIQSLRPRLVILMETELWPNLLHQLKRKEVPVLLANARLSKKSMKKYSKHPALTKTLFDNVSLVAAQYKSDVNNFLALGVEEKKVKQIGSIKFDLQVPAELKQRQKQLKELWAERRPVWVAASIHPGEFEQILETHRKLLAKMPDLLLIGIPRHPEKFADFKNACENSGLNFISRSEARQPDNNTQIVVGDTMGEMMLFCGIADIVFVGGSLIERGGQNPLEAIACGAPVMIGHSYYNFADVCQILDEQGVLISCKNAAELEHNIHQLLNHPERLIDLSAKAAQIMAANRGCVDRLSSLSRELLNLH</sequence>
<evidence type="ECO:0000256" key="11">
    <source>
        <dbReference type="PIRSR" id="PIRSR639901-2"/>
    </source>
</evidence>
<accession>A0A545TW45</accession>
<feature type="domain" description="Glycosyl transferase family 1" evidence="13">
    <location>
        <begin position="312"/>
        <end position="422"/>
    </location>
</feature>
<dbReference type="EC" id="2.4.99.12" evidence="4 12"/>
<dbReference type="RefSeq" id="WP_142934900.1">
    <property type="nucleotide sequence ID" value="NZ_ML660172.1"/>
</dbReference>
<keyword evidence="12" id="KW-0812">Transmembrane</keyword>
<name>A0A545TW45_9GAMM</name>
<comment type="function">
    <text evidence="12">Involved in lipopolysaccharide (LPS) biosynthesis. Catalyzes the transfer of 3-deoxy-D-manno-octulosonate (Kdo) residue(s) from CMP-Kdo to lipid IV(A), the tetraacyldisaccharide-1,4'-bisphosphate precursor of lipid A.</text>
</comment>
<dbReference type="PANTHER" id="PTHR42755:SF1">
    <property type="entry name" value="3-DEOXY-D-MANNO-OCTULOSONIC ACID TRANSFERASE, MITOCHONDRIAL-RELATED"/>
    <property type="match status" value="1"/>
</dbReference>
<dbReference type="GO" id="GO:0030313">
    <property type="term" value="C:cell envelope"/>
    <property type="evidence" value="ECO:0007669"/>
    <property type="project" value="UniProtKB-SubCell"/>
</dbReference>
<keyword evidence="12" id="KW-0472">Membrane</keyword>
<feature type="domain" description="3-deoxy-D-manno-octulosonic-acid transferase N-terminal" evidence="14">
    <location>
        <begin position="35"/>
        <end position="234"/>
    </location>
</feature>
<feature type="transmembrane region" description="Helical" evidence="12">
    <location>
        <begin position="6"/>
        <end position="23"/>
    </location>
</feature>
<dbReference type="GO" id="GO:0043842">
    <property type="term" value="F:Kdo transferase activity"/>
    <property type="evidence" value="ECO:0007669"/>
    <property type="project" value="UniProtKB-EC"/>
</dbReference>
<evidence type="ECO:0000259" key="13">
    <source>
        <dbReference type="Pfam" id="PF00534"/>
    </source>
</evidence>
<comment type="pathway">
    <text evidence="2 12">Bacterial outer membrane biogenesis; LPS core biosynthesis.</text>
</comment>
<evidence type="ECO:0000313" key="16">
    <source>
        <dbReference type="Proteomes" id="UP000315439"/>
    </source>
</evidence>
<evidence type="ECO:0000256" key="10">
    <source>
        <dbReference type="PIRSR" id="PIRSR639901-1"/>
    </source>
</evidence>
<evidence type="ECO:0000256" key="4">
    <source>
        <dbReference type="ARBA" id="ARBA00012621"/>
    </source>
</evidence>
<feature type="site" description="Transition state stabilizer" evidence="11">
    <location>
        <position position="154"/>
    </location>
</feature>
<feature type="active site" description="Proton acceptor" evidence="10">
    <location>
        <position position="59"/>
    </location>
</feature>
<dbReference type="InterPro" id="IPR039901">
    <property type="entry name" value="Kdotransferase"/>
</dbReference>
<organism evidence="15 16">
    <name type="scientific">Aliikangiella coralliicola</name>
    <dbReference type="NCBI Taxonomy" id="2592383"/>
    <lineage>
        <taxon>Bacteria</taxon>
        <taxon>Pseudomonadati</taxon>
        <taxon>Pseudomonadota</taxon>
        <taxon>Gammaproteobacteria</taxon>
        <taxon>Oceanospirillales</taxon>
        <taxon>Pleioneaceae</taxon>
        <taxon>Aliikangiella</taxon>
    </lineage>
</organism>
<reference evidence="15 16" key="1">
    <citation type="submission" date="2019-07" db="EMBL/GenBank/DDBJ databases">
        <title>Draft genome for Aliikangiella sp. M105.</title>
        <authorList>
            <person name="Wang G."/>
        </authorList>
    </citation>
    <scope>NUCLEOTIDE SEQUENCE [LARGE SCALE GENOMIC DNA]</scope>
    <source>
        <strain evidence="15 16">M105</strain>
    </source>
</reference>
<gene>
    <name evidence="15" type="ORF">FLL46_25055</name>
</gene>
<dbReference type="GO" id="GO:0009245">
    <property type="term" value="P:lipid A biosynthetic process"/>
    <property type="evidence" value="ECO:0007669"/>
    <property type="project" value="TreeGrafter"/>
</dbReference>
<evidence type="ECO:0000256" key="12">
    <source>
        <dbReference type="RuleBase" id="RU365103"/>
    </source>
</evidence>
<dbReference type="GO" id="GO:0005886">
    <property type="term" value="C:plasma membrane"/>
    <property type="evidence" value="ECO:0007669"/>
    <property type="project" value="UniProtKB-SubCell"/>
</dbReference>
<evidence type="ECO:0000256" key="3">
    <source>
        <dbReference type="ARBA" id="ARBA00006380"/>
    </source>
</evidence>
<dbReference type="InterPro" id="IPR007507">
    <property type="entry name" value="Glycos_transf_N"/>
</dbReference>
<proteinExistence type="inferred from homology"/>
<keyword evidence="12" id="KW-0448">Lipopolysaccharide biosynthesis</keyword>
<evidence type="ECO:0000256" key="7">
    <source>
        <dbReference type="ARBA" id="ARBA00022679"/>
    </source>
</evidence>
<keyword evidence="7 12" id="KW-0808">Transferase</keyword>
<protein>
    <recommendedName>
        <fullName evidence="5 12">3-deoxy-D-manno-octulosonic acid transferase</fullName>
        <shortName evidence="12">Kdo transferase</shortName>
        <ecNumber evidence="4 12">2.4.99.12</ecNumber>
    </recommendedName>
    <alternativeName>
        <fullName evidence="8 12">Lipid IV(A) 3-deoxy-D-manno-octulosonic acid transferase</fullName>
    </alternativeName>
</protein>
<feature type="site" description="Transition state stabilizer" evidence="11">
    <location>
        <position position="232"/>
    </location>
</feature>
<dbReference type="Pfam" id="PF04413">
    <property type="entry name" value="Glycos_transf_N"/>
    <property type="match status" value="1"/>
</dbReference>
<dbReference type="Pfam" id="PF00534">
    <property type="entry name" value="Glycos_transf_1"/>
    <property type="match status" value="1"/>
</dbReference>
<evidence type="ECO:0000313" key="15">
    <source>
        <dbReference type="EMBL" id="TQV81422.1"/>
    </source>
</evidence>
<dbReference type="OrthoDB" id="9789797at2"/>
<comment type="similarity">
    <text evidence="3">Belongs to the glycosyltransferase group 1 family. Glycosyltransferase 30 subfamily.</text>
</comment>
<comment type="caution">
    <text evidence="15">The sequence shown here is derived from an EMBL/GenBank/DDBJ whole genome shotgun (WGS) entry which is preliminary data.</text>
</comment>
<evidence type="ECO:0000256" key="1">
    <source>
        <dbReference type="ARBA" id="ARBA00004196"/>
    </source>
</evidence>
<evidence type="ECO:0000256" key="2">
    <source>
        <dbReference type="ARBA" id="ARBA00004713"/>
    </source>
</evidence>
<dbReference type="InterPro" id="IPR001296">
    <property type="entry name" value="Glyco_trans_1"/>
</dbReference>
<dbReference type="GO" id="GO:0009244">
    <property type="term" value="P:lipopolysaccharide core region biosynthetic process"/>
    <property type="evidence" value="ECO:0007669"/>
    <property type="project" value="UniProtKB-UniRule"/>
</dbReference>
<evidence type="ECO:0000256" key="8">
    <source>
        <dbReference type="ARBA" id="ARBA00031445"/>
    </source>
</evidence>
<keyword evidence="12" id="KW-1003">Cell membrane</keyword>
<keyword evidence="16" id="KW-1185">Reference proteome</keyword>
<dbReference type="InterPro" id="IPR038107">
    <property type="entry name" value="Glycos_transf_N_sf"/>
</dbReference>
<keyword evidence="6" id="KW-0997">Cell inner membrane</keyword>
<keyword evidence="12" id="KW-1133">Transmembrane helix</keyword>
<evidence type="ECO:0000256" key="6">
    <source>
        <dbReference type="ARBA" id="ARBA00022519"/>
    </source>
</evidence>
<dbReference type="AlphaFoldDB" id="A0A545TW45"/>
<dbReference type="Gene3D" id="3.40.50.11720">
    <property type="entry name" value="3-Deoxy-D-manno-octulosonic-acid transferase, N-terminal domain"/>
    <property type="match status" value="1"/>
</dbReference>
<comment type="catalytic activity">
    <reaction evidence="9 12">
        <text>lipid IVA (E. coli) + CMP-3-deoxy-beta-D-manno-octulosonate = alpha-Kdo-(2-&gt;6)-lipid IVA (E. coli) + CMP + H(+)</text>
        <dbReference type="Rhea" id="RHEA:28066"/>
        <dbReference type="ChEBI" id="CHEBI:15378"/>
        <dbReference type="ChEBI" id="CHEBI:58603"/>
        <dbReference type="ChEBI" id="CHEBI:60364"/>
        <dbReference type="ChEBI" id="CHEBI:60377"/>
        <dbReference type="ChEBI" id="CHEBI:85987"/>
        <dbReference type="EC" id="2.4.99.12"/>
    </reaction>
</comment>
<dbReference type="UniPathway" id="UPA00958"/>
<dbReference type="PANTHER" id="PTHR42755">
    <property type="entry name" value="3-DEOXY-MANNO-OCTULOSONATE CYTIDYLYLTRANSFERASE"/>
    <property type="match status" value="1"/>
</dbReference>
<dbReference type="EMBL" id="VIKS01000016">
    <property type="protein sequence ID" value="TQV81422.1"/>
    <property type="molecule type" value="Genomic_DNA"/>
</dbReference>
<evidence type="ECO:0000256" key="5">
    <source>
        <dbReference type="ARBA" id="ARBA00019077"/>
    </source>
</evidence>
<evidence type="ECO:0000256" key="9">
    <source>
        <dbReference type="ARBA" id="ARBA00049183"/>
    </source>
</evidence>
<dbReference type="Gene3D" id="3.40.50.2000">
    <property type="entry name" value="Glycogen Phosphorylase B"/>
    <property type="match status" value="1"/>
</dbReference>
<dbReference type="Proteomes" id="UP000315439">
    <property type="component" value="Unassembled WGS sequence"/>
</dbReference>
<comment type="subcellular location">
    <subcellularLocation>
        <location evidence="1">Cell envelope</location>
    </subcellularLocation>
    <subcellularLocation>
        <location evidence="12">Cell membrane</location>
    </subcellularLocation>
</comment>